<dbReference type="EMBL" id="JARKIE010000088">
    <property type="protein sequence ID" value="KAJ7687452.1"/>
    <property type="molecule type" value="Genomic_DNA"/>
</dbReference>
<proteinExistence type="predicted"/>
<reference evidence="1" key="1">
    <citation type="submission" date="2023-03" db="EMBL/GenBank/DDBJ databases">
        <title>Massive genome expansion in bonnet fungi (Mycena s.s.) driven by repeated elements and novel gene families across ecological guilds.</title>
        <authorList>
            <consortium name="Lawrence Berkeley National Laboratory"/>
            <person name="Harder C.B."/>
            <person name="Miyauchi S."/>
            <person name="Viragh M."/>
            <person name="Kuo A."/>
            <person name="Thoen E."/>
            <person name="Andreopoulos B."/>
            <person name="Lu D."/>
            <person name="Skrede I."/>
            <person name="Drula E."/>
            <person name="Henrissat B."/>
            <person name="Morin E."/>
            <person name="Kohler A."/>
            <person name="Barry K."/>
            <person name="LaButti K."/>
            <person name="Morin E."/>
            <person name="Salamov A."/>
            <person name="Lipzen A."/>
            <person name="Mereny Z."/>
            <person name="Hegedus B."/>
            <person name="Baldrian P."/>
            <person name="Stursova M."/>
            <person name="Weitz H."/>
            <person name="Taylor A."/>
            <person name="Grigoriev I.V."/>
            <person name="Nagy L.G."/>
            <person name="Martin F."/>
            <person name="Kauserud H."/>
        </authorList>
    </citation>
    <scope>NUCLEOTIDE SEQUENCE</scope>
    <source>
        <strain evidence="1">CBHHK067</strain>
    </source>
</reference>
<organism evidence="1 2">
    <name type="scientific">Mycena rosella</name>
    <name type="common">Pink bonnet</name>
    <name type="synonym">Agaricus rosellus</name>
    <dbReference type="NCBI Taxonomy" id="1033263"/>
    <lineage>
        <taxon>Eukaryota</taxon>
        <taxon>Fungi</taxon>
        <taxon>Dikarya</taxon>
        <taxon>Basidiomycota</taxon>
        <taxon>Agaricomycotina</taxon>
        <taxon>Agaricomycetes</taxon>
        <taxon>Agaricomycetidae</taxon>
        <taxon>Agaricales</taxon>
        <taxon>Marasmiineae</taxon>
        <taxon>Mycenaceae</taxon>
        <taxon>Mycena</taxon>
    </lineage>
</organism>
<keyword evidence="2" id="KW-1185">Reference proteome</keyword>
<accession>A0AAD7DB57</accession>
<dbReference type="AlphaFoldDB" id="A0AAD7DB57"/>
<evidence type="ECO:0000313" key="2">
    <source>
        <dbReference type="Proteomes" id="UP001221757"/>
    </source>
</evidence>
<comment type="caution">
    <text evidence="1">The sequence shown here is derived from an EMBL/GenBank/DDBJ whole genome shotgun (WGS) entry which is preliminary data.</text>
</comment>
<name>A0AAD7DB57_MYCRO</name>
<protein>
    <submittedName>
        <fullName evidence="1">Uncharacterized protein</fullName>
    </submittedName>
</protein>
<gene>
    <name evidence="1" type="ORF">B0H17DRAFT_1136345</name>
</gene>
<sequence>MTAVIIQVYESRGMDVDGLIQSCQTREDWGPTSTYIKPLSPLDPLVELYCTLVKFVAFDYNNEAGHRARKYISRLYGENSSEFTNLLNTPPILVMTSVPSREDGCHYRIVSACDVIFIDYSVIARWRSTLMDPGSIQCRSQLQLIKSLVVHELAHRIITYRMGWALPHDLVTFNKDTTLLPEQDKQSFLRMRNKLANDQTTPPKFHLPWRSSRKAEAGEWLEFKIFGGVVRVDGAGQATATLQHSRDTVSPLSPNMLDHCGTSVLINYVEEYPELAEMNHIILSPSSNQNHRKTVSGGKAQQRLCAGVKRVSLTRIQYSTGSSIEPPRD</sequence>
<evidence type="ECO:0000313" key="1">
    <source>
        <dbReference type="EMBL" id="KAJ7687452.1"/>
    </source>
</evidence>
<dbReference type="Proteomes" id="UP001221757">
    <property type="component" value="Unassembled WGS sequence"/>
</dbReference>